<keyword evidence="2" id="KW-0547">Nucleotide-binding</keyword>
<dbReference type="Pfam" id="PF02872">
    <property type="entry name" value="5_nucleotid_C"/>
    <property type="match status" value="1"/>
</dbReference>
<feature type="domain" description="5'-Nucleotidase C-terminal" evidence="4">
    <location>
        <begin position="394"/>
        <end position="532"/>
    </location>
</feature>
<dbReference type="InterPro" id="IPR006179">
    <property type="entry name" value="5_nucleotidase/apyrase"/>
</dbReference>
<dbReference type="EMBL" id="FWZX01000001">
    <property type="protein sequence ID" value="SME89094.1"/>
    <property type="molecule type" value="Genomic_DNA"/>
</dbReference>
<protein>
    <submittedName>
        <fullName evidence="5">Sulfate thiol esterase SoxB</fullName>
    </submittedName>
</protein>
<feature type="domain" description="Calcineurin-like phosphoesterase" evidence="3">
    <location>
        <begin position="48"/>
        <end position="304"/>
    </location>
</feature>
<dbReference type="STRING" id="560819.SAMN05428998_101177"/>
<dbReference type="InterPro" id="IPR036907">
    <property type="entry name" value="5'-Nucleotdase_C_sf"/>
</dbReference>
<dbReference type="Gene3D" id="6.10.140.570">
    <property type="match status" value="1"/>
</dbReference>
<dbReference type="Proteomes" id="UP000192917">
    <property type="component" value="Unassembled WGS sequence"/>
</dbReference>
<sequence length="561" mass="61394">MFTRRDFLTVAAATAILTGTQGRLGRLAAAQRLSQKDLLAFEPLGQVTLLHVTDIHAQLKPIYFREPTVNLGVGEVAGLPPHVTGKDFLKRYDIAGESAEAYALTDQDFVALARDYGRVGGMDRLATLIKAIRAERPDNTLLLDGGDTWQGSYTSLATKGADMVEVMNALGTEAMTAHWEFTYGEERVKELIEQVAFPFLAGNVRDTEWEEAVFDSTAFFERGGVKIAVIGQAFPYTPVANPRYMVPHWSFGIREDDVAASVQDARAKGAELVVLLSHNGFDVDRKLAGRVEGIDVLLTGHTHDALPRIETVGKTLLVASGSHGKFLSRLDLDVKGGKVADFRYRLIPVLTDAIQPDPEMAALVEKVRAPYAADLGKVLGKTDSLLYRRGNFNGTFDDLICQAMLAERDAEIALSPGFRWGASLLPGQEITLDDVYNMTAITYPATYRNEMTGEMLKTVLEDVADNLFNPDPYYQQGGDMVRVGGLGYRIDIHKPIGQRISNMTLLKDGSAIDPARSYVIAGWASVNEGTQGPPIWDVVTDYIQKQGTVVVPPNQTIEVVT</sequence>
<name>A0A1Y6B377_9PROT</name>
<dbReference type="SUPFAM" id="SSF55816">
    <property type="entry name" value="5'-nucleotidase (syn. UDP-sugar hydrolase), C-terminal domain"/>
    <property type="match status" value="1"/>
</dbReference>
<dbReference type="GO" id="GO:0016787">
    <property type="term" value="F:hydrolase activity"/>
    <property type="evidence" value="ECO:0007669"/>
    <property type="project" value="UniProtKB-KW"/>
</dbReference>
<dbReference type="InterPro" id="IPR008334">
    <property type="entry name" value="5'-Nucleotdase_C"/>
</dbReference>
<dbReference type="PRINTS" id="PR01607">
    <property type="entry name" value="APYRASEFAMLY"/>
</dbReference>
<dbReference type="PANTHER" id="PTHR11575:SF42">
    <property type="entry name" value="SULFUR OXIDATION PROTEIN SOXB"/>
    <property type="match status" value="1"/>
</dbReference>
<dbReference type="InterPro" id="IPR029052">
    <property type="entry name" value="Metallo-depent_PP-like"/>
</dbReference>
<dbReference type="NCBIfam" id="TIGR04486">
    <property type="entry name" value="thiosulf_SoxB"/>
    <property type="match status" value="1"/>
</dbReference>
<evidence type="ECO:0000259" key="3">
    <source>
        <dbReference type="Pfam" id="PF00149"/>
    </source>
</evidence>
<reference evidence="5 6" key="1">
    <citation type="submission" date="2017-04" db="EMBL/GenBank/DDBJ databases">
        <authorList>
            <person name="Afonso C.L."/>
            <person name="Miller P.J."/>
            <person name="Scott M.A."/>
            <person name="Spackman E."/>
            <person name="Goraichik I."/>
            <person name="Dimitrov K.M."/>
            <person name="Suarez D.L."/>
            <person name="Swayne D.E."/>
        </authorList>
    </citation>
    <scope>NUCLEOTIDE SEQUENCE [LARGE SCALE GENOMIC DNA]</scope>
    <source>
        <strain evidence="5 6">USBA 355</strain>
    </source>
</reference>
<evidence type="ECO:0000259" key="4">
    <source>
        <dbReference type="Pfam" id="PF02872"/>
    </source>
</evidence>
<evidence type="ECO:0000313" key="6">
    <source>
        <dbReference type="Proteomes" id="UP000192917"/>
    </source>
</evidence>
<evidence type="ECO:0000256" key="1">
    <source>
        <dbReference type="ARBA" id="ARBA00022729"/>
    </source>
</evidence>
<dbReference type="GO" id="GO:0000166">
    <property type="term" value="F:nucleotide binding"/>
    <property type="evidence" value="ECO:0007669"/>
    <property type="project" value="UniProtKB-KW"/>
</dbReference>
<dbReference type="Gene3D" id="3.60.21.10">
    <property type="match status" value="1"/>
</dbReference>
<dbReference type="FunFam" id="3.90.780.10:FF:000016">
    <property type="entry name" value="Sulfur oxidation protein SoxB"/>
    <property type="match status" value="1"/>
</dbReference>
<dbReference type="PANTHER" id="PTHR11575">
    <property type="entry name" value="5'-NUCLEOTIDASE-RELATED"/>
    <property type="match status" value="1"/>
</dbReference>
<dbReference type="InterPro" id="IPR041829">
    <property type="entry name" value="SoxB_N"/>
</dbReference>
<keyword evidence="2" id="KW-0378">Hydrolase</keyword>
<dbReference type="InterPro" id="IPR030998">
    <property type="entry name" value="Thiosulf_SoxB"/>
</dbReference>
<accession>A0A1Y6B377</accession>
<dbReference type="SUPFAM" id="SSF56300">
    <property type="entry name" value="Metallo-dependent phosphatases"/>
    <property type="match status" value="1"/>
</dbReference>
<dbReference type="Gene3D" id="3.90.780.10">
    <property type="entry name" value="5'-Nucleotidase, C-terminal domain"/>
    <property type="match status" value="1"/>
</dbReference>
<dbReference type="RefSeq" id="WP_085120538.1">
    <property type="nucleotide sequence ID" value="NZ_FWZX01000001.1"/>
</dbReference>
<dbReference type="Pfam" id="PF00149">
    <property type="entry name" value="Metallophos"/>
    <property type="match status" value="1"/>
</dbReference>
<evidence type="ECO:0000313" key="5">
    <source>
        <dbReference type="EMBL" id="SME89094.1"/>
    </source>
</evidence>
<evidence type="ECO:0000256" key="2">
    <source>
        <dbReference type="RuleBase" id="RU362119"/>
    </source>
</evidence>
<dbReference type="AlphaFoldDB" id="A0A1Y6B377"/>
<dbReference type="CDD" id="cd07411">
    <property type="entry name" value="MPP_SoxB_N"/>
    <property type="match status" value="1"/>
</dbReference>
<keyword evidence="6" id="KW-1185">Reference proteome</keyword>
<keyword evidence="1" id="KW-0732">Signal</keyword>
<gene>
    <name evidence="5" type="ORF">SAMN05428998_101177</name>
</gene>
<dbReference type="InterPro" id="IPR006311">
    <property type="entry name" value="TAT_signal"/>
</dbReference>
<dbReference type="PROSITE" id="PS51318">
    <property type="entry name" value="TAT"/>
    <property type="match status" value="1"/>
</dbReference>
<comment type="similarity">
    <text evidence="2">Belongs to the 5'-nucleotidase family.</text>
</comment>
<dbReference type="GO" id="GO:0009166">
    <property type="term" value="P:nucleotide catabolic process"/>
    <property type="evidence" value="ECO:0007669"/>
    <property type="project" value="InterPro"/>
</dbReference>
<dbReference type="InterPro" id="IPR004843">
    <property type="entry name" value="Calcineurin-like_PHP"/>
</dbReference>
<organism evidence="5 6">
    <name type="scientific">Tistlia consotensis USBA 355</name>
    <dbReference type="NCBI Taxonomy" id="560819"/>
    <lineage>
        <taxon>Bacteria</taxon>
        <taxon>Pseudomonadati</taxon>
        <taxon>Pseudomonadota</taxon>
        <taxon>Alphaproteobacteria</taxon>
        <taxon>Rhodospirillales</taxon>
        <taxon>Rhodovibrionaceae</taxon>
        <taxon>Tistlia</taxon>
    </lineage>
</organism>
<dbReference type="GO" id="GO:0030288">
    <property type="term" value="C:outer membrane-bounded periplasmic space"/>
    <property type="evidence" value="ECO:0007669"/>
    <property type="project" value="TreeGrafter"/>
</dbReference>
<proteinExistence type="inferred from homology"/>